<evidence type="ECO:0000256" key="1">
    <source>
        <dbReference type="ARBA" id="ARBA00009100"/>
    </source>
</evidence>
<comment type="similarity">
    <text evidence="1">Belongs to the VPS26 family.</text>
</comment>
<dbReference type="GO" id="GO:0042147">
    <property type="term" value="P:retrograde transport, endosome to Golgi"/>
    <property type="evidence" value="ECO:0000318"/>
    <property type="project" value="GO_Central"/>
</dbReference>
<dbReference type="Gene3D" id="2.60.40.640">
    <property type="match status" value="2"/>
</dbReference>
<dbReference type="GO" id="GO:0005768">
    <property type="term" value="C:endosome"/>
    <property type="evidence" value="ECO:0000318"/>
    <property type="project" value="GO_Central"/>
</dbReference>
<dbReference type="Pfam" id="PF03643">
    <property type="entry name" value="Vps26"/>
    <property type="match status" value="1"/>
</dbReference>
<dbReference type="GO" id="GO:0006886">
    <property type="term" value="P:intracellular protein transport"/>
    <property type="evidence" value="ECO:0000318"/>
    <property type="project" value="GO_Central"/>
</dbReference>
<dbReference type="OMA" id="LVRINIK"/>
<dbReference type="SMR" id="A2F0T3"/>
<reference evidence="2" key="2">
    <citation type="journal article" date="2007" name="Science">
        <title>Draft genome sequence of the sexually transmitted pathogen Trichomonas vaginalis.</title>
        <authorList>
            <person name="Carlton J.M."/>
            <person name="Hirt R.P."/>
            <person name="Silva J.C."/>
            <person name="Delcher A.L."/>
            <person name="Schatz M."/>
            <person name="Zhao Q."/>
            <person name="Wortman J.R."/>
            <person name="Bidwell S.L."/>
            <person name="Alsmark U.C.M."/>
            <person name="Besteiro S."/>
            <person name="Sicheritz-Ponten T."/>
            <person name="Noel C.J."/>
            <person name="Dacks J.B."/>
            <person name="Foster P.G."/>
            <person name="Simillion C."/>
            <person name="Van de Peer Y."/>
            <person name="Miranda-Saavedra D."/>
            <person name="Barton G.J."/>
            <person name="Westrop G.D."/>
            <person name="Mueller S."/>
            <person name="Dessi D."/>
            <person name="Fiori P.L."/>
            <person name="Ren Q."/>
            <person name="Paulsen I."/>
            <person name="Zhang H."/>
            <person name="Bastida-Corcuera F.D."/>
            <person name="Simoes-Barbosa A."/>
            <person name="Brown M.T."/>
            <person name="Hayes R.D."/>
            <person name="Mukherjee M."/>
            <person name="Okumura C.Y."/>
            <person name="Schneider R."/>
            <person name="Smith A.J."/>
            <person name="Vanacova S."/>
            <person name="Villalvazo M."/>
            <person name="Haas B.J."/>
            <person name="Pertea M."/>
            <person name="Feldblyum T.V."/>
            <person name="Utterback T.R."/>
            <person name="Shu C.L."/>
            <person name="Osoegawa K."/>
            <person name="de Jong P.J."/>
            <person name="Hrdy I."/>
            <person name="Horvathova L."/>
            <person name="Zubacova Z."/>
            <person name="Dolezal P."/>
            <person name="Malik S.B."/>
            <person name="Logsdon J.M. Jr."/>
            <person name="Henze K."/>
            <person name="Gupta A."/>
            <person name="Wang C.C."/>
            <person name="Dunne R.L."/>
            <person name="Upcroft J.A."/>
            <person name="Upcroft P."/>
            <person name="White O."/>
            <person name="Salzberg S.L."/>
            <person name="Tang P."/>
            <person name="Chiu C.-H."/>
            <person name="Lee Y.-S."/>
            <person name="Embley T.M."/>
            <person name="Coombs G.H."/>
            <person name="Mottram J.C."/>
            <person name="Tachezy J."/>
            <person name="Fraser-Liggett C.M."/>
            <person name="Johnson P.J."/>
        </authorList>
    </citation>
    <scope>NUCLEOTIDE SEQUENCE [LARGE SCALE GENOMIC DNA]</scope>
    <source>
        <strain evidence="2">G3</strain>
    </source>
</reference>
<evidence type="ECO:0000313" key="2">
    <source>
        <dbReference type="EMBL" id="EAY01468.1"/>
    </source>
</evidence>
<dbReference type="GO" id="GO:0030904">
    <property type="term" value="C:retromer complex"/>
    <property type="evidence" value="ECO:0000318"/>
    <property type="project" value="GO_Central"/>
</dbReference>
<sequence length="291" mass="32689">MSKDGPLEFDVQVTPLSTQIDPGIFNCGDSFDVTLTIKVKTPNAFSHKGIYFEFCSELIPEKGRVMSLSSSVSTLLTESGSFSGVMECQLPQLTIPSNVQTYHGELFSIKHLLKFIVKKSFGSVEHQHEIIAYSYTPCVSKLQPLCVRVAVAENIRIDLLINRRKFELNDVLLGGAHFLLVALKIYKFTVDLVAQEILDSGNKTKKHTNVIFTWEITDGAPIKGEIIPFRLFLAPLKLSPSVVDQTKGYSVSHFLHFYIWTTSGTKYFKALQIKLGKWNSLPFNFTDSDKK</sequence>
<organism evidence="2 3">
    <name type="scientific">Trichomonas vaginalis (strain ATCC PRA-98 / G3)</name>
    <dbReference type="NCBI Taxonomy" id="412133"/>
    <lineage>
        <taxon>Eukaryota</taxon>
        <taxon>Metamonada</taxon>
        <taxon>Parabasalia</taxon>
        <taxon>Trichomonadida</taxon>
        <taxon>Trichomonadidae</taxon>
        <taxon>Trichomonas</taxon>
    </lineage>
</organism>
<dbReference type="InParanoid" id="A2F0T3"/>
<dbReference type="InterPro" id="IPR014752">
    <property type="entry name" value="Arrestin-like_C"/>
</dbReference>
<dbReference type="eggNOG" id="KOG3063">
    <property type="taxonomic scope" value="Eukaryota"/>
</dbReference>
<name>A2F0T3_TRIV3</name>
<dbReference type="VEuPathDB" id="TrichDB:TVAG_344850"/>
<dbReference type="Proteomes" id="UP000001542">
    <property type="component" value="Unassembled WGS sequence"/>
</dbReference>
<dbReference type="InterPro" id="IPR028934">
    <property type="entry name" value="Vps26-related"/>
</dbReference>
<dbReference type="STRING" id="5722.A2F0T3"/>
<dbReference type="FunFam" id="2.60.40.640:FF:000078">
    <property type="entry name" value="Uncharacterized protein"/>
    <property type="match status" value="1"/>
</dbReference>
<protein>
    <submittedName>
        <fullName evidence="2">Uncharacterized protein</fullName>
    </submittedName>
</protein>
<dbReference type="VEuPathDB" id="TrichDB:TVAGG3_0592740"/>
<reference evidence="2" key="1">
    <citation type="submission" date="2006-10" db="EMBL/GenBank/DDBJ databases">
        <authorList>
            <person name="Amadeo P."/>
            <person name="Zhao Q."/>
            <person name="Wortman J."/>
            <person name="Fraser-Liggett C."/>
            <person name="Carlton J."/>
        </authorList>
    </citation>
    <scope>NUCLEOTIDE SEQUENCE</scope>
    <source>
        <strain evidence="2">G3</strain>
    </source>
</reference>
<keyword evidence="3" id="KW-1185">Reference proteome</keyword>
<dbReference type="AlphaFoldDB" id="A2F0T3"/>
<dbReference type="EMBL" id="DS113566">
    <property type="protein sequence ID" value="EAY01468.1"/>
    <property type="molecule type" value="Genomic_DNA"/>
</dbReference>
<dbReference type="KEGG" id="tva:4759305"/>
<dbReference type="OrthoDB" id="3821113at2759"/>
<dbReference type="GO" id="GO:0005829">
    <property type="term" value="C:cytosol"/>
    <property type="evidence" value="ECO:0007669"/>
    <property type="project" value="GOC"/>
</dbReference>
<dbReference type="PANTHER" id="PTHR12233">
    <property type="entry name" value="VACUOLAR PROTEIN SORTING 26 RELATED"/>
    <property type="match status" value="1"/>
</dbReference>
<evidence type="ECO:0000313" key="3">
    <source>
        <dbReference type="Proteomes" id="UP000001542"/>
    </source>
</evidence>
<accession>A2F0T3</accession>
<dbReference type="RefSeq" id="XP_001314159.1">
    <property type="nucleotide sequence ID" value="XM_001314147.1"/>
</dbReference>
<gene>
    <name evidence="2" type="ORF">TVAG_344850</name>
</gene>
<proteinExistence type="inferred from homology"/>